<dbReference type="EMBL" id="JAINVV010000012">
    <property type="protein sequence ID" value="MBY8825631.1"/>
    <property type="molecule type" value="Genomic_DNA"/>
</dbReference>
<dbReference type="Proteomes" id="UP000706039">
    <property type="component" value="Unassembled WGS sequence"/>
</dbReference>
<feature type="domain" description="NADH:flavin oxidoreductase/NADH oxidase N-terminal" evidence="1">
    <location>
        <begin position="17"/>
        <end position="366"/>
    </location>
</feature>
<dbReference type="Pfam" id="PF00724">
    <property type="entry name" value="Oxidored_FMN"/>
    <property type="match status" value="1"/>
</dbReference>
<gene>
    <name evidence="2" type="ORF">K7G82_25240</name>
</gene>
<sequence>MIDSPGADDRPDTLAALFTPFEQAGLSLRNRIVMAPMTRWKSPGQYPAADVAGYYRRRAENEVGLIITEGTTIGHPVSSYSTRVPAFHGEALSGWRRVVEEVHDAGGKIIPQLWHVGIMRDPRSGDYPNPDLPSASPSGIYKPGGKAVFPPMTRADIAAVIDSFAEAAAAARATGFDGIEIHGAHGYIIDQFLWDALNTRDDDDYGGGPVERTRFAVELIEKVRAATGPDFPILLRISQWKQQDYAARLAETPERLKAILDPIAAAGVDIFHCSERRYWNREFPGSEMNLAGWVKRLTGRPTITVGSVGLAGPMSVTNIGEATEVSADLAPLARRIAHGEFDLVAVGRALLTDPGWARKVKQGRFDELRPFTKDALDILT</sequence>
<dbReference type="Gene3D" id="3.20.20.70">
    <property type="entry name" value="Aldolase class I"/>
    <property type="match status" value="1"/>
</dbReference>
<dbReference type="PANTHER" id="PTHR22893:SF55">
    <property type="entry name" value="OXIDOREDUCTASE-RELATED"/>
    <property type="match status" value="1"/>
</dbReference>
<dbReference type="SUPFAM" id="SSF51395">
    <property type="entry name" value="FMN-linked oxidoreductases"/>
    <property type="match status" value="1"/>
</dbReference>
<dbReference type="CDD" id="cd04747">
    <property type="entry name" value="OYE_like_5_FMN"/>
    <property type="match status" value="1"/>
</dbReference>
<dbReference type="InterPro" id="IPR045247">
    <property type="entry name" value="Oye-like"/>
</dbReference>
<organism evidence="2 3">
    <name type="scientific">Sphingomonas colocasiae</name>
    <dbReference type="NCBI Taxonomy" id="1848973"/>
    <lineage>
        <taxon>Bacteria</taxon>
        <taxon>Pseudomonadati</taxon>
        <taxon>Pseudomonadota</taxon>
        <taxon>Alphaproteobacteria</taxon>
        <taxon>Sphingomonadales</taxon>
        <taxon>Sphingomonadaceae</taxon>
        <taxon>Sphingomonas</taxon>
    </lineage>
</organism>
<proteinExistence type="predicted"/>
<name>A0ABS7PWW4_9SPHN</name>
<dbReference type="RefSeq" id="WP_222992722.1">
    <property type="nucleotide sequence ID" value="NZ_JAINVV010000012.1"/>
</dbReference>
<dbReference type="PANTHER" id="PTHR22893">
    <property type="entry name" value="NADH OXIDOREDUCTASE-RELATED"/>
    <property type="match status" value="1"/>
</dbReference>
<evidence type="ECO:0000313" key="2">
    <source>
        <dbReference type="EMBL" id="MBY8825631.1"/>
    </source>
</evidence>
<reference evidence="2 3" key="1">
    <citation type="submission" date="2021-08" db="EMBL/GenBank/DDBJ databases">
        <authorList>
            <person name="Tuo L."/>
        </authorList>
    </citation>
    <scope>NUCLEOTIDE SEQUENCE [LARGE SCALE GENOMIC DNA]</scope>
    <source>
        <strain evidence="2 3">JCM 31229</strain>
    </source>
</reference>
<evidence type="ECO:0000259" key="1">
    <source>
        <dbReference type="Pfam" id="PF00724"/>
    </source>
</evidence>
<accession>A0ABS7PWW4</accession>
<dbReference type="InterPro" id="IPR001155">
    <property type="entry name" value="OxRdtase_FMN_N"/>
</dbReference>
<keyword evidence="3" id="KW-1185">Reference proteome</keyword>
<protein>
    <submittedName>
        <fullName evidence="2">NADH:flavin oxidoreductase</fullName>
    </submittedName>
</protein>
<dbReference type="InterPro" id="IPR013785">
    <property type="entry name" value="Aldolase_TIM"/>
</dbReference>
<evidence type="ECO:0000313" key="3">
    <source>
        <dbReference type="Proteomes" id="UP000706039"/>
    </source>
</evidence>
<comment type="caution">
    <text evidence="2">The sequence shown here is derived from an EMBL/GenBank/DDBJ whole genome shotgun (WGS) entry which is preliminary data.</text>
</comment>